<reference evidence="2" key="1">
    <citation type="journal article" date="2019" name="Int. J. Syst. Evol. Microbiol.">
        <title>The Global Catalogue of Microorganisms (GCM) 10K type strain sequencing project: providing services to taxonomists for standard genome sequencing and annotation.</title>
        <authorList>
            <consortium name="The Broad Institute Genomics Platform"/>
            <consortium name="The Broad Institute Genome Sequencing Center for Infectious Disease"/>
            <person name="Wu L."/>
            <person name="Ma J."/>
        </authorList>
    </citation>
    <scope>NUCLEOTIDE SEQUENCE [LARGE SCALE GENOMIC DNA]</scope>
    <source>
        <strain evidence="2">KCTC 52127</strain>
    </source>
</reference>
<proteinExistence type="predicted"/>
<comment type="caution">
    <text evidence="1">The sequence shown here is derived from an EMBL/GenBank/DDBJ whole genome shotgun (WGS) entry which is preliminary data.</text>
</comment>
<keyword evidence="2" id="KW-1185">Reference proteome</keyword>
<evidence type="ECO:0000313" key="1">
    <source>
        <dbReference type="EMBL" id="MFD2567879.1"/>
    </source>
</evidence>
<sequence>MRKLEESDLQVGDILIFENEDFSYLKFYSLLPSWEDSGDKEKWMPAAFYLLLYMIPWFDPGDDPKNYKNIYHAAIWGNVDVNRGKMGAPVENLNRIVQAGTHGIGQASMDSTLKGPGVKNIYVYRRKGNPSDFETLITNETRAFYNDTSIPYAYKTAWLLAVICTLRYPDGKLKELLLNYMPAYAADMMILIIQDWINDYNAHHEKEMVVCSTLVSMIYKNAGFELDVEVLKESKSLAIPQPFKIDQNETVTVPSIELKGVDAKGTIVTPRQLSESRDVEEVGYLPFKG</sequence>
<dbReference type="EMBL" id="JBHULH010000004">
    <property type="protein sequence ID" value="MFD2567879.1"/>
    <property type="molecule type" value="Genomic_DNA"/>
</dbReference>
<name>A0ABW5LTF7_9FLAO</name>
<organism evidence="1 2">
    <name type="scientific">Pseudotenacibaculum haliotis</name>
    <dbReference type="NCBI Taxonomy" id="1862138"/>
    <lineage>
        <taxon>Bacteria</taxon>
        <taxon>Pseudomonadati</taxon>
        <taxon>Bacteroidota</taxon>
        <taxon>Flavobacteriia</taxon>
        <taxon>Flavobacteriales</taxon>
        <taxon>Flavobacteriaceae</taxon>
        <taxon>Pseudotenacibaculum</taxon>
    </lineage>
</organism>
<gene>
    <name evidence="1" type="ORF">ACFSRZ_10885</name>
</gene>
<accession>A0ABW5LTF7</accession>
<evidence type="ECO:0000313" key="2">
    <source>
        <dbReference type="Proteomes" id="UP001597508"/>
    </source>
</evidence>
<protein>
    <submittedName>
        <fullName evidence="1">Uncharacterized protein</fullName>
    </submittedName>
</protein>
<dbReference type="Proteomes" id="UP001597508">
    <property type="component" value="Unassembled WGS sequence"/>
</dbReference>
<dbReference type="RefSeq" id="WP_379666584.1">
    <property type="nucleotide sequence ID" value="NZ_JBHULH010000004.1"/>
</dbReference>